<keyword evidence="3" id="KW-1185">Reference proteome</keyword>
<accession>A0A364XTT4</accession>
<dbReference type="Proteomes" id="UP000251889">
    <property type="component" value="Unassembled WGS sequence"/>
</dbReference>
<proteinExistence type="predicted"/>
<reference evidence="2 3" key="1">
    <citation type="submission" date="2018-06" db="EMBL/GenBank/DDBJ databases">
        <title>Chryseolinea flavus sp. nov., a member of the phylum Bacteroidetes isolated from soil.</title>
        <authorList>
            <person name="Li Y."/>
            <person name="Wang J."/>
        </authorList>
    </citation>
    <scope>NUCLEOTIDE SEQUENCE [LARGE SCALE GENOMIC DNA]</scope>
    <source>
        <strain evidence="2 3">SDU1-6</strain>
    </source>
</reference>
<evidence type="ECO:0000313" key="3">
    <source>
        <dbReference type="Proteomes" id="UP000251889"/>
    </source>
</evidence>
<feature type="domain" description="DUF4097" evidence="1">
    <location>
        <begin position="163"/>
        <end position="239"/>
    </location>
</feature>
<dbReference type="AlphaFoldDB" id="A0A364XTT4"/>
<gene>
    <name evidence="2" type="ORF">DQQ10_26720</name>
</gene>
<evidence type="ECO:0000313" key="2">
    <source>
        <dbReference type="EMBL" id="RAV97768.1"/>
    </source>
</evidence>
<dbReference type="InterPro" id="IPR025164">
    <property type="entry name" value="Toastrack_DUF4097"/>
</dbReference>
<dbReference type="EMBL" id="QMFY01000027">
    <property type="protein sequence ID" value="RAV97768.1"/>
    <property type="molecule type" value="Genomic_DNA"/>
</dbReference>
<protein>
    <recommendedName>
        <fullName evidence="1">DUF4097 domain-containing protein</fullName>
    </recommendedName>
</protein>
<sequence>MLYITHTQIIKHVNTTTMKKIWATLILATATSGLIYGQEYKLAKTTGTLAIKEVNHVTIEGTTGNEIIFVNKNHSNEKDERAVGLKAVSGYGLEDNSGIGLSIVDKNGVVEVRQLKKMDGPEIVIKVPKGVTVSYSHTSPYGSDLEVKNFDGELEVSTLHNRVTITNSTGPMTVKTVHGDIDAKLPATVKNPVSIVSVHGHVDVALPVAFKANLKLGTVYGELYVDPDFKIDMDRKEDDMVVYNSNVVGKINGGGIDLNLSSTHNNVYLRKTK</sequence>
<organism evidence="2 3">
    <name type="scientific">Pseudochryseolinea flava</name>
    <dbReference type="NCBI Taxonomy" id="2059302"/>
    <lineage>
        <taxon>Bacteria</taxon>
        <taxon>Pseudomonadati</taxon>
        <taxon>Bacteroidota</taxon>
        <taxon>Cytophagia</taxon>
        <taxon>Cytophagales</taxon>
        <taxon>Fulvivirgaceae</taxon>
        <taxon>Pseudochryseolinea</taxon>
    </lineage>
</organism>
<name>A0A364XTT4_9BACT</name>
<dbReference type="Pfam" id="PF13349">
    <property type="entry name" value="DUF4097"/>
    <property type="match status" value="1"/>
</dbReference>
<evidence type="ECO:0000259" key="1">
    <source>
        <dbReference type="Pfam" id="PF13349"/>
    </source>
</evidence>
<comment type="caution">
    <text evidence="2">The sequence shown here is derived from an EMBL/GenBank/DDBJ whole genome shotgun (WGS) entry which is preliminary data.</text>
</comment>